<reference evidence="1 2" key="1">
    <citation type="submission" date="2017-05" db="EMBL/GenBank/DDBJ databases">
        <authorList>
            <person name="Varghese N."/>
            <person name="Submissions S."/>
        </authorList>
    </citation>
    <scope>NUCLEOTIDE SEQUENCE [LARGE SCALE GENOMIC DNA]</scope>
    <source>
        <strain evidence="1 2">DSM 29734</strain>
    </source>
</reference>
<gene>
    <name evidence="1" type="ORF">SAMN06265373_11169</name>
</gene>
<evidence type="ECO:0000313" key="1">
    <source>
        <dbReference type="EMBL" id="SMP35328.1"/>
    </source>
</evidence>
<organism evidence="1 2">
    <name type="scientific">Shimia sagamensis</name>
    <dbReference type="NCBI Taxonomy" id="1566352"/>
    <lineage>
        <taxon>Bacteria</taxon>
        <taxon>Pseudomonadati</taxon>
        <taxon>Pseudomonadota</taxon>
        <taxon>Alphaproteobacteria</taxon>
        <taxon>Rhodobacterales</taxon>
        <taxon>Roseobacteraceae</taxon>
    </lineage>
</organism>
<comment type="caution">
    <text evidence="1">The sequence shown here is derived from an EMBL/GenBank/DDBJ whole genome shotgun (WGS) entry which is preliminary data.</text>
</comment>
<accession>A0ABY1PJY4</accession>
<name>A0ABY1PJY4_9RHOB</name>
<keyword evidence="2" id="KW-1185">Reference proteome</keyword>
<sequence>MTNPFTSGNNNPADQLHVDGRQITGVGGGASPNSVIYDPATKAVNPAGVALVQDLMKQVQQREDALIKRFEDREKMLLRVVAKAVGKRLEPIEAALDVTRAEVADAIQTAATGFFDDDPAPTVEDLKRMHAQHKKDMKDA</sequence>
<dbReference type="RefSeq" id="WP_283427855.1">
    <property type="nucleotide sequence ID" value="NZ_FXTY01000011.1"/>
</dbReference>
<dbReference type="Proteomes" id="UP001157961">
    <property type="component" value="Unassembled WGS sequence"/>
</dbReference>
<evidence type="ECO:0000313" key="2">
    <source>
        <dbReference type="Proteomes" id="UP001157961"/>
    </source>
</evidence>
<protein>
    <submittedName>
        <fullName evidence="1">Uncharacterized protein</fullName>
    </submittedName>
</protein>
<dbReference type="EMBL" id="FXTY01000011">
    <property type="protein sequence ID" value="SMP35328.1"/>
    <property type="molecule type" value="Genomic_DNA"/>
</dbReference>
<proteinExistence type="predicted"/>